<protein>
    <submittedName>
        <fullName evidence="3">Uncharacterized protein</fullName>
    </submittedName>
</protein>
<keyword evidence="4" id="KW-1185">Reference proteome</keyword>
<feature type="compositionally biased region" description="Acidic residues" evidence="2">
    <location>
        <begin position="91"/>
        <end position="100"/>
    </location>
</feature>
<evidence type="ECO:0000256" key="2">
    <source>
        <dbReference type="SAM" id="MobiDB-lite"/>
    </source>
</evidence>
<dbReference type="AlphaFoldDB" id="A0A2I0X378"/>
<organism evidence="3 4">
    <name type="scientific">Dendrobium catenatum</name>
    <dbReference type="NCBI Taxonomy" id="906689"/>
    <lineage>
        <taxon>Eukaryota</taxon>
        <taxon>Viridiplantae</taxon>
        <taxon>Streptophyta</taxon>
        <taxon>Embryophyta</taxon>
        <taxon>Tracheophyta</taxon>
        <taxon>Spermatophyta</taxon>
        <taxon>Magnoliopsida</taxon>
        <taxon>Liliopsida</taxon>
        <taxon>Asparagales</taxon>
        <taxon>Orchidaceae</taxon>
        <taxon>Epidendroideae</taxon>
        <taxon>Malaxideae</taxon>
        <taxon>Dendrobiinae</taxon>
        <taxon>Dendrobium</taxon>
    </lineage>
</organism>
<evidence type="ECO:0000256" key="1">
    <source>
        <dbReference type="SAM" id="Coils"/>
    </source>
</evidence>
<feature type="coiled-coil region" evidence="1">
    <location>
        <begin position="277"/>
        <end position="407"/>
    </location>
</feature>
<dbReference type="Proteomes" id="UP000233837">
    <property type="component" value="Unassembled WGS sequence"/>
</dbReference>
<evidence type="ECO:0000313" key="3">
    <source>
        <dbReference type="EMBL" id="PKU82341.1"/>
    </source>
</evidence>
<feature type="region of interest" description="Disordered" evidence="2">
    <location>
        <begin position="1"/>
        <end position="117"/>
    </location>
</feature>
<dbReference type="InterPro" id="IPR043424">
    <property type="entry name" value="BLT-like"/>
</dbReference>
<feature type="compositionally biased region" description="Basic and acidic residues" evidence="2">
    <location>
        <begin position="10"/>
        <end position="65"/>
    </location>
</feature>
<proteinExistence type="predicted"/>
<keyword evidence="1" id="KW-0175">Coiled coil</keyword>
<evidence type="ECO:0000313" key="4">
    <source>
        <dbReference type="Proteomes" id="UP000233837"/>
    </source>
</evidence>
<reference evidence="3 4" key="2">
    <citation type="journal article" date="2017" name="Nature">
        <title>The Apostasia genome and the evolution of orchids.</title>
        <authorList>
            <person name="Zhang G.Q."/>
            <person name="Liu K.W."/>
            <person name="Li Z."/>
            <person name="Lohaus R."/>
            <person name="Hsiao Y.Y."/>
            <person name="Niu S.C."/>
            <person name="Wang J.Y."/>
            <person name="Lin Y.C."/>
            <person name="Xu Q."/>
            <person name="Chen L.J."/>
            <person name="Yoshida K."/>
            <person name="Fujiwara S."/>
            <person name="Wang Z.W."/>
            <person name="Zhang Y.Q."/>
            <person name="Mitsuda N."/>
            <person name="Wang M."/>
            <person name="Liu G.H."/>
            <person name="Pecoraro L."/>
            <person name="Huang H.X."/>
            <person name="Xiao X.J."/>
            <person name="Lin M."/>
            <person name="Wu X.Y."/>
            <person name="Wu W.L."/>
            <person name="Chen Y.Y."/>
            <person name="Chang S.B."/>
            <person name="Sakamoto S."/>
            <person name="Ohme-Takagi M."/>
            <person name="Yagi M."/>
            <person name="Zeng S.J."/>
            <person name="Shen C.Y."/>
            <person name="Yeh C.M."/>
            <person name="Luo Y.B."/>
            <person name="Tsai W.C."/>
            <person name="Van de Peer Y."/>
            <person name="Liu Z.J."/>
        </authorList>
    </citation>
    <scope>NUCLEOTIDE SEQUENCE [LARGE SCALE GENOMIC DNA]</scope>
    <source>
        <tissue evidence="3">The whole plant</tissue>
    </source>
</reference>
<sequence length="719" mass="81042">MTPAGSQEKVNSEGREEEERKPWGDKRVSFQPHKGESLMMEREREKGKAASDDDESLAREEETLLSRKLRRGLAVGKKGRPCTPSPAWKLEEDESEELEADSGVGEKRPSAARQKKSVSARKLGANLWEVQDLLPVVGMSRKSGRHHRRGDVGRDPDDFMPLCSADLPQSAGSLRRHVVASLIQHRKSNEGKNHALQPVSPATYSSSMENIVVLSSDHVSEFQVTPFKPSTSPGCQLDLKGRIGDAGYSLKTSTELLKVLNRIWSLEEQHASNVSVVKALKVELEHARAHIQELKQEEKDRHREMDDLMNQIAEDKVVRKNKEQDRRRAAVQSIREELDDERRLRRRSENLHRKLGKELSETKTALSKAHKDLENERKSNGLLEDLCDEFARGIGQYEKEIRELNKKYTKDCDRKVDGLLLYISEVWLDERLQMQMDESCSEQAKNCRLEEEIVSFLQARRANSIKEDSEQQHHNLHRQSLESLHLNGTISAPRDIEDDDSIASDLHCFELNMDKTKEGAHDQLRSHCAINSSNLESARKSFSGRKAVGYHRSIKAKSLSMSQEGLERQLEGMDLGSDVDSGIAEADKGEATTSAGDHEANMDAMDGSNLLTHYMVKNHLDNSSGCKVHHVNYQGEISHNKLSGRGQFLPKFGHNITGNSILASSPVQQWNHRRVSKDLQISECSSKLPHGLKENTLKAKLLEARLEGRHARLKALKGT</sequence>
<dbReference type="PANTHER" id="PTHR31071">
    <property type="entry name" value="GB|AAF24581.1"/>
    <property type="match status" value="1"/>
</dbReference>
<gene>
    <name evidence="3" type="ORF">MA16_Dca005346</name>
</gene>
<dbReference type="PANTHER" id="PTHR31071:SF9">
    <property type="entry name" value="INTRACELLULAR PROTEIN TRANSPORT PROTEIN USO1-RELATED"/>
    <property type="match status" value="1"/>
</dbReference>
<accession>A0A2I0X378</accession>
<reference evidence="3 4" key="1">
    <citation type="journal article" date="2016" name="Sci. Rep.">
        <title>The Dendrobium catenatum Lindl. genome sequence provides insights into polysaccharide synthase, floral development and adaptive evolution.</title>
        <authorList>
            <person name="Zhang G.Q."/>
            <person name="Xu Q."/>
            <person name="Bian C."/>
            <person name="Tsai W.C."/>
            <person name="Yeh C.M."/>
            <person name="Liu K.W."/>
            <person name="Yoshida K."/>
            <person name="Zhang L.S."/>
            <person name="Chang S.B."/>
            <person name="Chen F."/>
            <person name="Shi Y."/>
            <person name="Su Y.Y."/>
            <person name="Zhang Y.Q."/>
            <person name="Chen L.J."/>
            <person name="Yin Y."/>
            <person name="Lin M."/>
            <person name="Huang H."/>
            <person name="Deng H."/>
            <person name="Wang Z.W."/>
            <person name="Zhu S.L."/>
            <person name="Zhao X."/>
            <person name="Deng C."/>
            <person name="Niu S.C."/>
            <person name="Huang J."/>
            <person name="Wang M."/>
            <person name="Liu G.H."/>
            <person name="Yang H.J."/>
            <person name="Xiao X.J."/>
            <person name="Hsiao Y.Y."/>
            <person name="Wu W.L."/>
            <person name="Chen Y.Y."/>
            <person name="Mitsuda N."/>
            <person name="Ohme-Takagi M."/>
            <person name="Luo Y.B."/>
            <person name="Van de Peer Y."/>
            <person name="Liu Z.J."/>
        </authorList>
    </citation>
    <scope>NUCLEOTIDE SEQUENCE [LARGE SCALE GENOMIC DNA]</scope>
    <source>
        <tissue evidence="3">The whole plant</tissue>
    </source>
</reference>
<dbReference type="EMBL" id="KZ502191">
    <property type="protein sequence ID" value="PKU82341.1"/>
    <property type="molecule type" value="Genomic_DNA"/>
</dbReference>
<name>A0A2I0X378_9ASPA</name>